<accession>A0A4U2Z7D9</accession>
<protein>
    <submittedName>
        <fullName evidence="4">DUF2062 domain-containing protein</fullName>
    </submittedName>
</protein>
<dbReference type="Proteomes" id="UP000309561">
    <property type="component" value="Unassembled WGS sequence"/>
</dbReference>
<keyword evidence="2" id="KW-0812">Transmembrane</keyword>
<dbReference type="RefSeq" id="WP_137013985.1">
    <property type="nucleotide sequence ID" value="NZ_SZPX01000005.1"/>
</dbReference>
<comment type="caution">
    <text evidence="4">The sequence shown here is derived from an EMBL/GenBank/DDBJ whole genome shotgun (WGS) entry which is preliminary data.</text>
</comment>
<dbReference type="EMBL" id="SZPX01000005">
    <property type="protein sequence ID" value="TKI69400.1"/>
    <property type="molecule type" value="Genomic_DNA"/>
</dbReference>
<feature type="region of interest" description="Disordered" evidence="1">
    <location>
        <begin position="153"/>
        <end position="181"/>
    </location>
</feature>
<sequence length="181" mass="21048">MIRKTFKNLSASEKFKTFIHKYKVPTEYLSANRKMVSKAIFIGLFIAFIPMPMQMLAVLAFIPFTRFNVPIALAMCWLSNPFTMPFMYYLEYQTGSFLLGMETTPAQMTLEWFSDNIGNIFIPLYVGTAFYSISVSSIAYYLINHLWRSSVKKDQDSRKNGTYKRWTTKEDKASEQEEPKA</sequence>
<reference evidence="4 5" key="1">
    <citation type="submission" date="2019-04" db="EMBL/GenBank/DDBJ databases">
        <title>Sulfurimonas crateris sp. nov. a facultative anaerobic sulfur-oxidizing chemolithautotrophic bacterium isolated from a terrestrial mud vulcano.</title>
        <authorList>
            <person name="Ratnikova N.M."/>
            <person name="Slobodkin A.I."/>
            <person name="Merkel A.Y."/>
            <person name="Novikov A."/>
            <person name="Bonch-Osmolovskaya E.A."/>
            <person name="Slobodkina G.B."/>
        </authorList>
    </citation>
    <scope>NUCLEOTIDE SEQUENCE [LARGE SCALE GENOMIC DNA]</scope>
    <source>
        <strain evidence="4 5">SN118</strain>
    </source>
</reference>
<dbReference type="PANTHER" id="PTHR40547:SF1">
    <property type="entry name" value="SLL0298 PROTEIN"/>
    <property type="match status" value="1"/>
</dbReference>
<evidence type="ECO:0000313" key="4">
    <source>
        <dbReference type="EMBL" id="TKI69400.1"/>
    </source>
</evidence>
<keyword evidence="2" id="KW-0472">Membrane</keyword>
<evidence type="ECO:0000313" key="5">
    <source>
        <dbReference type="Proteomes" id="UP000309561"/>
    </source>
</evidence>
<feature type="transmembrane region" description="Helical" evidence="2">
    <location>
        <begin position="39"/>
        <end position="62"/>
    </location>
</feature>
<evidence type="ECO:0000256" key="2">
    <source>
        <dbReference type="SAM" id="Phobius"/>
    </source>
</evidence>
<dbReference type="OrthoDB" id="9794343at2"/>
<organism evidence="4 5">
    <name type="scientific">Sulfurimonas crateris</name>
    <dbReference type="NCBI Taxonomy" id="2574727"/>
    <lineage>
        <taxon>Bacteria</taxon>
        <taxon>Pseudomonadati</taxon>
        <taxon>Campylobacterota</taxon>
        <taxon>Epsilonproteobacteria</taxon>
        <taxon>Campylobacterales</taxon>
        <taxon>Sulfurimonadaceae</taxon>
        <taxon>Sulfurimonas</taxon>
    </lineage>
</organism>
<keyword evidence="5" id="KW-1185">Reference proteome</keyword>
<evidence type="ECO:0000259" key="3">
    <source>
        <dbReference type="Pfam" id="PF09835"/>
    </source>
</evidence>
<feature type="domain" description="DUF2062" evidence="3">
    <location>
        <begin position="19"/>
        <end position="154"/>
    </location>
</feature>
<name>A0A4U2Z7D9_9BACT</name>
<gene>
    <name evidence="4" type="ORF">FCU45_07765</name>
</gene>
<dbReference type="PANTHER" id="PTHR40547">
    <property type="entry name" value="SLL0298 PROTEIN"/>
    <property type="match status" value="1"/>
</dbReference>
<proteinExistence type="predicted"/>
<keyword evidence="2" id="KW-1133">Transmembrane helix</keyword>
<evidence type="ECO:0000256" key="1">
    <source>
        <dbReference type="SAM" id="MobiDB-lite"/>
    </source>
</evidence>
<feature type="transmembrane region" description="Helical" evidence="2">
    <location>
        <begin position="120"/>
        <end position="143"/>
    </location>
</feature>
<feature type="compositionally biased region" description="Basic and acidic residues" evidence="1">
    <location>
        <begin position="167"/>
        <end position="181"/>
    </location>
</feature>
<dbReference type="AlphaFoldDB" id="A0A4U2Z7D9"/>
<dbReference type="InterPro" id="IPR018639">
    <property type="entry name" value="DUF2062"/>
</dbReference>
<dbReference type="Pfam" id="PF09835">
    <property type="entry name" value="DUF2062"/>
    <property type="match status" value="1"/>
</dbReference>